<dbReference type="GO" id="GO:0012505">
    <property type="term" value="C:endomembrane system"/>
    <property type="evidence" value="ECO:0007669"/>
    <property type="project" value="UniProtKB-SubCell"/>
</dbReference>
<dbReference type="GO" id="GO:0016020">
    <property type="term" value="C:membrane"/>
    <property type="evidence" value="ECO:0007669"/>
    <property type="project" value="InterPro"/>
</dbReference>
<dbReference type="EMBL" id="CM035427">
    <property type="protein sequence ID" value="KAH7307525.1"/>
    <property type="molecule type" value="Genomic_DNA"/>
</dbReference>
<dbReference type="PROSITE" id="PS51469">
    <property type="entry name" value="SUN"/>
    <property type="match status" value="1"/>
</dbReference>
<gene>
    <name evidence="6" type="ORF">KP509_22G063700</name>
</gene>
<keyword evidence="7" id="KW-1185">Reference proteome</keyword>
<sequence>MEFQIPSQNRKCRPLLFKDLLFSISFSVCHGDTVVVKRNCRDDASRVSDTECLKSSLPLSLLTNTDFIEEHSILGASKPEELVQEVGHLEDGSKPHGVICVESLVPAIDLQGSKSGVGVEDYMQVVPVEKSLFDLNDHEKILEEESSDHTSLLKNLEHQSYKFLESSADRTSAQSFLPIDAMENRDNGSAVDNYIDKVPSGCNTSVNGSLSSLVTSDILNKMNSSLTNLSKIHVRQEPGHGPYNYASDSKGAKILASNKEAKGASNILNKDEDKYFRAPCNIGSKYVDIELSEETLVVEIVMANHEFYSSNVREFALWGSLIYPTDEWVSLGKFEAENNRASQIFRLKEPQWVRYLKLQMLSHYGSDFYCTMSMVEVHGIDAIEWILEDWIAEDTGGLGYQLSSFKSEDCSHVEKARMSISLSKSQVLSEETNNEEKIDTMLNQSLDAPARELAVISDGKMRNADISEPVHHQIGRPGLDSVMKLLMQKVRTLEQKQPSLSHSLEELDVRQRNIFGVQNYELKMIISKMENVTSEVANLSLLLQYMEEEQEREIQRLEECVLDWINAWNADLEFLR</sequence>
<accession>A0A8T2S5V8</accession>
<evidence type="ECO:0000259" key="5">
    <source>
        <dbReference type="PROSITE" id="PS51469"/>
    </source>
</evidence>
<evidence type="ECO:0000256" key="2">
    <source>
        <dbReference type="ARBA" id="ARBA00022692"/>
    </source>
</evidence>
<evidence type="ECO:0000256" key="3">
    <source>
        <dbReference type="ARBA" id="ARBA00022989"/>
    </source>
</evidence>
<proteinExistence type="predicted"/>
<dbReference type="Pfam" id="PF07738">
    <property type="entry name" value="Sad1_UNC"/>
    <property type="match status" value="1"/>
</dbReference>
<keyword evidence="2" id="KW-0812">Transmembrane</keyword>
<dbReference type="PANTHER" id="PTHR12953:SF0">
    <property type="entry name" value="SUN DOMAIN-CONTAINING OSSIFICATION FACTOR"/>
    <property type="match status" value="1"/>
</dbReference>
<dbReference type="InterPro" id="IPR012919">
    <property type="entry name" value="SUN_dom"/>
</dbReference>
<dbReference type="GO" id="GO:0005737">
    <property type="term" value="C:cytoplasm"/>
    <property type="evidence" value="ECO:0007669"/>
    <property type="project" value="TreeGrafter"/>
</dbReference>
<dbReference type="OrthoDB" id="266334at2759"/>
<dbReference type="SUPFAM" id="SSF49785">
    <property type="entry name" value="Galactose-binding domain-like"/>
    <property type="match status" value="1"/>
</dbReference>
<dbReference type="InterPro" id="IPR008979">
    <property type="entry name" value="Galactose-bd-like_sf"/>
</dbReference>
<comment type="caution">
    <text evidence="6">The sequence shown here is derived from an EMBL/GenBank/DDBJ whole genome shotgun (WGS) entry which is preliminary data.</text>
</comment>
<dbReference type="PANTHER" id="PTHR12953">
    <property type="entry name" value="MEMBRANE PROTEIN CH1 RELATED"/>
    <property type="match status" value="1"/>
</dbReference>
<reference evidence="6" key="1">
    <citation type="submission" date="2021-08" db="EMBL/GenBank/DDBJ databases">
        <title>WGS assembly of Ceratopteris richardii.</title>
        <authorList>
            <person name="Marchant D.B."/>
            <person name="Chen G."/>
            <person name="Jenkins J."/>
            <person name="Shu S."/>
            <person name="Leebens-Mack J."/>
            <person name="Grimwood J."/>
            <person name="Schmutz J."/>
            <person name="Soltis P."/>
            <person name="Soltis D."/>
            <person name="Chen Z.-H."/>
        </authorList>
    </citation>
    <scope>NUCLEOTIDE SEQUENCE</scope>
    <source>
        <strain evidence="6">Whitten #5841</strain>
        <tissue evidence="6">Leaf</tissue>
    </source>
</reference>
<comment type="subcellular location">
    <subcellularLocation>
        <location evidence="1">Endomembrane system</location>
    </subcellularLocation>
</comment>
<keyword evidence="4" id="KW-0472">Membrane</keyword>
<keyword evidence="3" id="KW-1133">Transmembrane helix</keyword>
<dbReference type="InterPro" id="IPR045120">
    <property type="entry name" value="Suco/Slp1-like"/>
</dbReference>
<evidence type="ECO:0000256" key="1">
    <source>
        <dbReference type="ARBA" id="ARBA00004308"/>
    </source>
</evidence>
<evidence type="ECO:0000256" key="4">
    <source>
        <dbReference type="ARBA" id="ARBA00023136"/>
    </source>
</evidence>
<feature type="domain" description="SUN" evidence="5">
    <location>
        <begin position="215"/>
        <end position="382"/>
    </location>
</feature>
<name>A0A8T2S5V8_CERRI</name>
<dbReference type="GO" id="GO:0034975">
    <property type="term" value="P:protein folding in endoplasmic reticulum"/>
    <property type="evidence" value="ECO:0007669"/>
    <property type="project" value="TreeGrafter"/>
</dbReference>
<protein>
    <recommendedName>
        <fullName evidence="5">SUN domain-containing protein</fullName>
    </recommendedName>
</protein>
<dbReference type="Gene3D" id="2.60.120.260">
    <property type="entry name" value="Galactose-binding domain-like"/>
    <property type="match status" value="1"/>
</dbReference>
<evidence type="ECO:0000313" key="6">
    <source>
        <dbReference type="EMBL" id="KAH7307525.1"/>
    </source>
</evidence>
<dbReference type="Proteomes" id="UP000825935">
    <property type="component" value="Chromosome 22"/>
</dbReference>
<dbReference type="AlphaFoldDB" id="A0A8T2S5V8"/>
<evidence type="ECO:0000313" key="7">
    <source>
        <dbReference type="Proteomes" id="UP000825935"/>
    </source>
</evidence>
<organism evidence="6 7">
    <name type="scientific">Ceratopteris richardii</name>
    <name type="common">Triangle waterfern</name>
    <dbReference type="NCBI Taxonomy" id="49495"/>
    <lineage>
        <taxon>Eukaryota</taxon>
        <taxon>Viridiplantae</taxon>
        <taxon>Streptophyta</taxon>
        <taxon>Embryophyta</taxon>
        <taxon>Tracheophyta</taxon>
        <taxon>Polypodiopsida</taxon>
        <taxon>Polypodiidae</taxon>
        <taxon>Polypodiales</taxon>
        <taxon>Pteridineae</taxon>
        <taxon>Pteridaceae</taxon>
        <taxon>Parkerioideae</taxon>
        <taxon>Ceratopteris</taxon>
    </lineage>
</organism>